<name>A0ACC2S9S8_9FUNG</name>
<evidence type="ECO:0000313" key="2">
    <source>
        <dbReference type="Proteomes" id="UP001165960"/>
    </source>
</evidence>
<organism evidence="1 2">
    <name type="scientific">Entomophthora muscae</name>
    <dbReference type="NCBI Taxonomy" id="34485"/>
    <lineage>
        <taxon>Eukaryota</taxon>
        <taxon>Fungi</taxon>
        <taxon>Fungi incertae sedis</taxon>
        <taxon>Zoopagomycota</taxon>
        <taxon>Entomophthoromycotina</taxon>
        <taxon>Entomophthoromycetes</taxon>
        <taxon>Entomophthorales</taxon>
        <taxon>Entomophthoraceae</taxon>
        <taxon>Entomophthora</taxon>
    </lineage>
</organism>
<comment type="caution">
    <text evidence="1">The sequence shown here is derived from an EMBL/GenBank/DDBJ whole genome shotgun (WGS) entry which is preliminary data.</text>
</comment>
<dbReference type="Proteomes" id="UP001165960">
    <property type="component" value="Unassembled WGS sequence"/>
</dbReference>
<reference evidence="1" key="1">
    <citation type="submission" date="2022-04" db="EMBL/GenBank/DDBJ databases">
        <title>Genome of the entomopathogenic fungus Entomophthora muscae.</title>
        <authorList>
            <person name="Elya C."/>
            <person name="Lovett B.R."/>
            <person name="Lee E."/>
            <person name="Macias A.M."/>
            <person name="Hajek A.E."/>
            <person name="De Bivort B.L."/>
            <person name="Kasson M.T."/>
            <person name="De Fine Licht H.H."/>
            <person name="Stajich J.E."/>
        </authorList>
    </citation>
    <scope>NUCLEOTIDE SEQUENCE</scope>
    <source>
        <strain evidence="1">Berkeley</strain>
    </source>
</reference>
<evidence type="ECO:0000313" key="1">
    <source>
        <dbReference type="EMBL" id="KAJ9059154.1"/>
    </source>
</evidence>
<gene>
    <name evidence="1" type="primary">NAP1L1_1</name>
    <name evidence="1" type="ORF">DSO57_1005365</name>
</gene>
<dbReference type="EMBL" id="QTSX02005694">
    <property type="protein sequence ID" value="KAJ9059154.1"/>
    <property type="molecule type" value="Genomic_DNA"/>
</dbReference>
<proteinExistence type="predicted"/>
<dbReference type="EC" id="3.5.1.98" evidence="1"/>
<accession>A0ACC2S9S8</accession>
<protein>
    <submittedName>
        <fullName evidence="1">Nucleosome assembly protein 1-like 1</fullName>
        <ecNumber evidence="1">3.5.1.98</ecNumber>
    </submittedName>
</protein>
<keyword evidence="2" id="KW-1185">Reference proteome</keyword>
<keyword evidence="1" id="KW-0378">Hydrolase</keyword>
<sequence length="253" mass="29728">MTEIFEDPLLAPQFVEQKAKLEPFIEELKVFDSELSNSCTLPGLIFSDDEIVRQENLHRLKVLPIFNSQREIFKTIPHFWLYVFFNSFYYGEFFTGHDKKALQSLIDVELEYDPSNTSFYTLTFHFSHNEYFSNRKLKFQTVDNPDQRVKLTTINWRSPKKNIIELDESHGVKSFFDFFVSGDDEDFGEVFINDTMPYLFELYNGDATNGFFGKMKPYSSKNKKNGSDSDEDEEDDDSDDDDESSEEDYETDD</sequence>